<feature type="region of interest" description="Disordered" evidence="1">
    <location>
        <begin position="1"/>
        <end position="67"/>
    </location>
</feature>
<evidence type="ECO:0000313" key="3">
    <source>
        <dbReference type="Proteomes" id="UP001363151"/>
    </source>
</evidence>
<keyword evidence="3" id="KW-1185">Reference proteome</keyword>
<evidence type="ECO:0000313" key="2">
    <source>
        <dbReference type="EMBL" id="KAK7233354.1"/>
    </source>
</evidence>
<sequence>MSRRCDDRHSAHQNQDDPAARPPQPSCSPKIVPHGRPTAATLLTSPRSSRCNRPQRVPLSLWRRTYQ</sequence>
<name>A0ABR1FM73_AURAN</name>
<evidence type="ECO:0000256" key="1">
    <source>
        <dbReference type="SAM" id="MobiDB-lite"/>
    </source>
</evidence>
<gene>
    <name evidence="2" type="ORF">SO694_0010802</name>
</gene>
<protein>
    <submittedName>
        <fullName evidence="2">Uncharacterized protein</fullName>
    </submittedName>
</protein>
<feature type="compositionally biased region" description="Basic and acidic residues" evidence="1">
    <location>
        <begin position="1"/>
        <end position="19"/>
    </location>
</feature>
<accession>A0ABR1FM73</accession>
<proteinExistence type="predicted"/>
<dbReference type="EMBL" id="JBBJCI010000361">
    <property type="protein sequence ID" value="KAK7233354.1"/>
    <property type="molecule type" value="Genomic_DNA"/>
</dbReference>
<organism evidence="2 3">
    <name type="scientific">Aureococcus anophagefferens</name>
    <name type="common">Harmful bloom alga</name>
    <dbReference type="NCBI Taxonomy" id="44056"/>
    <lineage>
        <taxon>Eukaryota</taxon>
        <taxon>Sar</taxon>
        <taxon>Stramenopiles</taxon>
        <taxon>Ochrophyta</taxon>
        <taxon>Pelagophyceae</taxon>
        <taxon>Pelagomonadales</taxon>
        <taxon>Pelagomonadaceae</taxon>
        <taxon>Aureococcus</taxon>
    </lineage>
</organism>
<comment type="caution">
    <text evidence="2">The sequence shown here is derived from an EMBL/GenBank/DDBJ whole genome shotgun (WGS) entry which is preliminary data.</text>
</comment>
<feature type="compositionally biased region" description="Polar residues" evidence="1">
    <location>
        <begin position="41"/>
        <end position="52"/>
    </location>
</feature>
<reference evidence="2 3" key="1">
    <citation type="submission" date="2024-03" db="EMBL/GenBank/DDBJ databases">
        <title>Aureococcus anophagefferens CCMP1851 and Kratosvirus quantuckense: Draft genome of a second virus-susceptible host strain in the model system.</title>
        <authorList>
            <person name="Chase E."/>
            <person name="Truchon A.R."/>
            <person name="Schepens W."/>
            <person name="Wilhelm S.W."/>
        </authorList>
    </citation>
    <scope>NUCLEOTIDE SEQUENCE [LARGE SCALE GENOMIC DNA]</scope>
    <source>
        <strain evidence="2 3">CCMP1851</strain>
    </source>
</reference>
<dbReference type="Proteomes" id="UP001363151">
    <property type="component" value="Unassembled WGS sequence"/>
</dbReference>